<evidence type="ECO:0000256" key="1">
    <source>
        <dbReference type="SAM" id="Phobius"/>
    </source>
</evidence>
<reference evidence="2 3" key="1">
    <citation type="journal article" date="2016" name="Nat. Commun.">
        <title>Thousands of microbial genomes shed light on interconnected biogeochemical processes in an aquifer system.</title>
        <authorList>
            <person name="Anantharaman K."/>
            <person name="Brown C.T."/>
            <person name="Hug L.A."/>
            <person name="Sharon I."/>
            <person name="Castelle C.J."/>
            <person name="Probst A.J."/>
            <person name="Thomas B.C."/>
            <person name="Singh A."/>
            <person name="Wilkins M.J."/>
            <person name="Karaoz U."/>
            <person name="Brodie E.L."/>
            <person name="Williams K.H."/>
            <person name="Hubbard S.S."/>
            <person name="Banfield J.F."/>
        </authorList>
    </citation>
    <scope>NUCLEOTIDE SEQUENCE [LARGE SCALE GENOMIC DNA]</scope>
</reference>
<evidence type="ECO:0000313" key="3">
    <source>
        <dbReference type="Proteomes" id="UP000177698"/>
    </source>
</evidence>
<protein>
    <submittedName>
        <fullName evidence="2">Uncharacterized protein</fullName>
    </submittedName>
</protein>
<keyword evidence="1" id="KW-0812">Transmembrane</keyword>
<dbReference type="AlphaFoldDB" id="A0A1F7IEJ6"/>
<organism evidence="2 3">
    <name type="scientific">Candidatus Roizmanbacteria bacterium RIFCSPLOWO2_01_FULL_37_12</name>
    <dbReference type="NCBI Taxonomy" id="1802056"/>
    <lineage>
        <taxon>Bacteria</taxon>
        <taxon>Candidatus Roizmaniibacteriota</taxon>
    </lineage>
</organism>
<dbReference type="Proteomes" id="UP000177698">
    <property type="component" value="Unassembled WGS sequence"/>
</dbReference>
<comment type="caution">
    <text evidence="2">The sequence shown here is derived from an EMBL/GenBank/DDBJ whole genome shotgun (WGS) entry which is preliminary data.</text>
</comment>
<keyword evidence="1" id="KW-0472">Membrane</keyword>
<accession>A0A1F7IEJ6</accession>
<sequence>MKHLTKLSIWAVFLILVAVNIYVFLHSISLSDRINHFEKGIKNLHQENLTLENKIFEVNSLQYATSMAAQLDFTQKAQPVYLENLKYARSQ</sequence>
<gene>
    <name evidence="2" type="ORF">A2954_03625</name>
</gene>
<dbReference type="STRING" id="1802056.A2954_03625"/>
<feature type="transmembrane region" description="Helical" evidence="1">
    <location>
        <begin position="7"/>
        <end position="25"/>
    </location>
</feature>
<name>A0A1F7IEJ6_9BACT</name>
<evidence type="ECO:0000313" key="2">
    <source>
        <dbReference type="EMBL" id="OGK41779.1"/>
    </source>
</evidence>
<dbReference type="EMBL" id="MGAG01000009">
    <property type="protein sequence ID" value="OGK41779.1"/>
    <property type="molecule type" value="Genomic_DNA"/>
</dbReference>
<proteinExistence type="predicted"/>
<keyword evidence="1" id="KW-1133">Transmembrane helix</keyword>